<name>A0A3N4K301_9PEZI</name>
<reference evidence="2 3" key="1">
    <citation type="journal article" date="2018" name="Nat. Ecol. Evol.">
        <title>Pezizomycetes genomes reveal the molecular basis of ectomycorrhizal truffle lifestyle.</title>
        <authorList>
            <person name="Murat C."/>
            <person name="Payen T."/>
            <person name="Noel B."/>
            <person name="Kuo A."/>
            <person name="Morin E."/>
            <person name="Chen J."/>
            <person name="Kohler A."/>
            <person name="Krizsan K."/>
            <person name="Balestrini R."/>
            <person name="Da Silva C."/>
            <person name="Montanini B."/>
            <person name="Hainaut M."/>
            <person name="Levati E."/>
            <person name="Barry K.W."/>
            <person name="Belfiori B."/>
            <person name="Cichocki N."/>
            <person name="Clum A."/>
            <person name="Dockter R.B."/>
            <person name="Fauchery L."/>
            <person name="Guy J."/>
            <person name="Iotti M."/>
            <person name="Le Tacon F."/>
            <person name="Lindquist E.A."/>
            <person name="Lipzen A."/>
            <person name="Malagnac F."/>
            <person name="Mello A."/>
            <person name="Molinier V."/>
            <person name="Miyauchi S."/>
            <person name="Poulain J."/>
            <person name="Riccioni C."/>
            <person name="Rubini A."/>
            <person name="Sitrit Y."/>
            <person name="Splivallo R."/>
            <person name="Traeger S."/>
            <person name="Wang M."/>
            <person name="Zifcakova L."/>
            <person name="Wipf D."/>
            <person name="Zambonelli A."/>
            <person name="Paolocci F."/>
            <person name="Nowrousian M."/>
            <person name="Ottonello S."/>
            <person name="Baldrian P."/>
            <person name="Spatafora J.W."/>
            <person name="Henrissat B."/>
            <person name="Nagy L.G."/>
            <person name="Aury J.M."/>
            <person name="Wincker P."/>
            <person name="Grigoriev I.V."/>
            <person name="Bonfante P."/>
            <person name="Martin F.M."/>
        </authorList>
    </citation>
    <scope>NUCLEOTIDE SEQUENCE [LARGE SCALE GENOMIC DNA]</scope>
    <source>
        <strain evidence="2 3">120613-1</strain>
    </source>
</reference>
<protein>
    <submittedName>
        <fullName evidence="2">Uncharacterized protein</fullName>
    </submittedName>
</protein>
<evidence type="ECO:0000313" key="3">
    <source>
        <dbReference type="Proteomes" id="UP000276215"/>
    </source>
</evidence>
<evidence type="ECO:0000313" key="2">
    <source>
        <dbReference type="EMBL" id="RPB04946.1"/>
    </source>
</evidence>
<dbReference type="AlphaFoldDB" id="A0A3N4K301"/>
<proteinExistence type="predicted"/>
<dbReference type="Proteomes" id="UP000276215">
    <property type="component" value="Unassembled WGS sequence"/>
</dbReference>
<sequence>MRKFQTQDWYPTSSQPFLTHELIINTITFTQLEQQTLETLSILYQKQRKTETTSLALAMLVPYSYLHLHSQYIYMGVVVVVKIDKGHKEREATEVEEVAVAEAVTEVLVEAVDVGEEYRNRPQMTGAAGTVETSAIGNLNAESTSKNNKNSEMNK</sequence>
<dbReference type="EMBL" id="ML120356">
    <property type="protein sequence ID" value="RPB04946.1"/>
    <property type="molecule type" value="Genomic_DNA"/>
</dbReference>
<organism evidence="2 3">
    <name type="scientific">Choiromyces venosus 120613-1</name>
    <dbReference type="NCBI Taxonomy" id="1336337"/>
    <lineage>
        <taxon>Eukaryota</taxon>
        <taxon>Fungi</taxon>
        <taxon>Dikarya</taxon>
        <taxon>Ascomycota</taxon>
        <taxon>Pezizomycotina</taxon>
        <taxon>Pezizomycetes</taxon>
        <taxon>Pezizales</taxon>
        <taxon>Tuberaceae</taxon>
        <taxon>Choiromyces</taxon>
    </lineage>
</organism>
<feature type="region of interest" description="Disordered" evidence="1">
    <location>
        <begin position="121"/>
        <end position="155"/>
    </location>
</feature>
<evidence type="ECO:0000256" key="1">
    <source>
        <dbReference type="SAM" id="MobiDB-lite"/>
    </source>
</evidence>
<accession>A0A3N4K301</accession>
<keyword evidence="3" id="KW-1185">Reference proteome</keyword>
<feature type="compositionally biased region" description="Polar residues" evidence="1">
    <location>
        <begin position="131"/>
        <end position="155"/>
    </location>
</feature>
<gene>
    <name evidence="2" type="ORF">L873DRAFT_1786098</name>
</gene>